<comment type="caution">
    <text evidence="1">The sequence shown here is derived from an EMBL/GenBank/DDBJ whole genome shotgun (WGS) entry which is preliminary data.</text>
</comment>
<dbReference type="InParanoid" id="A0A1V8STZ4"/>
<dbReference type="STRING" id="1507870.A0A1V8STZ4"/>
<dbReference type="CDD" id="cd18090">
    <property type="entry name" value="Arginine_MT_Sfm1"/>
    <property type="match status" value="1"/>
</dbReference>
<dbReference type="OrthoDB" id="373498at2759"/>
<dbReference type="Proteomes" id="UP000192596">
    <property type="component" value="Unassembled WGS sequence"/>
</dbReference>
<gene>
    <name evidence="1" type="ORF">B0A48_12057</name>
</gene>
<sequence length="231" mass="25181">MAVTGTVNAGSASPSKHTFIVEHLDPELESWQLLEYKTIAAECVTSGSRFVLSGMSTSHADLPQVEQSPQHVEDFVKSAGVPHDRVCLLDPKGESDLSPADGDLFDIFVFGGILGDDPPRDRTAELRVKGFKGRRLGVEQLTTDTAARVTRIVVQDKVPLDQVPYVDRPNIEIAEGESVEMPFKYVKGRDGKPIMPEVRLSTIVVWLQLTQTKGMAALLASDADKGILDLL</sequence>
<reference evidence="2" key="1">
    <citation type="submission" date="2017-03" db="EMBL/GenBank/DDBJ databases">
        <title>Genomes of endolithic fungi from Antarctica.</title>
        <authorList>
            <person name="Coleine C."/>
            <person name="Masonjones S."/>
            <person name="Stajich J.E."/>
        </authorList>
    </citation>
    <scope>NUCLEOTIDE SEQUENCE [LARGE SCALE GENOMIC DNA]</scope>
    <source>
        <strain evidence="2">CCFEE 5527</strain>
    </source>
</reference>
<dbReference type="PANTHER" id="PTHR35517">
    <property type="entry name" value="PROTEIN ARGININE N-METHYLTRANSFERASE SFM1"/>
    <property type="match status" value="1"/>
</dbReference>
<dbReference type="FunCoup" id="A0A1V8STZ4">
    <property type="interactions" value="26"/>
</dbReference>
<organism evidence="1 2">
    <name type="scientific">Cryoendolithus antarcticus</name>
    <dbReference type="NCBI Taxonomy" id="1507870"/>
    <lineage>
        <taxon>Eukaryota</taxon>
        <taxon>Fungi</taxon>
        <taxon>Dikarya</taxon>
        <taxon>Ascomycota</taxon>
        <taxon>Pezizomycotina</taxon>
        <taxon>Dothideomycetes</taxon>
        <taxon>Dothideomycetidae</taxon>
        <taxon>Cladosporiales</taxon>
        <taxon>Cladosporiaceae</taxon>
        <taxon>Cryoendolithus</taxon>
    </lineage>
</organism>
<dbReference type="EMBL" id="NAJO01000027">
    <property type="protein sequence ID" value="OQO02530.1"/>
    <property type="molecule type" value="Genomic_DNA"/>
</dbReference>
<evidence type="ECO:0000313" key="1">
    <source>
        <dbReference type="EMBL" id="OQO02530.1"/>
    </source>
</evidence>
<name>A0A1V8STZ4_9PEZI</name>
<accession>A0A1V8STZ4</accession>
<dbReference type="GO" id="GO:0035241">
    <property type="term" value="F:protein-arginine omega-N monomethyltransferase activity"/>
    <property type="evidence" value="ECO:0007669"/>
    <property type="project" value="TreeGrafter"/>
</dbReference>
<evidence type="ECO:0000313" key="2">
    <source>
        <dbReference type="Proteomes" id="UP000192596"/>
    </source>
</evidence>
<dbReference type="InterPro" id="IPR007364">
    <property type="entry name" value="SFM1-like"/>
</dbReference>
<proteinExistence type="predicted"/>
<dbReference type="PANTHER" id="PTHR35517:SF1">
    <property type="entry name" value="PROTEIN ARGININE N-METHYLTRANSFERASE SFM1"/>
    <property type="match status" value="1"/>
</dbReference>
<dbReference type="AlphaFoldDB" id="A0A1V8STZ4"/>
<dbReference type="Pfam" id="PF04252">
    <property type="entry name" value="SFM1-like"/>
    <property type="match status" value="1"/>
</dbReference>
<protein>
    <recommendedName>
        <fullName evidence="3">Carboxypeptidase D</fullName>
    </recommendedName>
</protein>
<evidence type="ECO:0008006" key="3">
    <source>
        <dbReference type="Google" id="ProtNLM"/>
    </source>
</evidence>
<keyword evidence="2" id="KW-1185">Reference proteome</keyword>